<dbReference type="Proteomes" id="UP000315369">
    <property type="component" value="Unassembled WGS sequence"/>
</dbReference>
<comment type="caution">
    <text evidence="4">The sequence shown here is derived from an EMBL/GenBank/DDBJ whole genome shotgun (WGS) entry which is preliminary data.</text>
</comment>
<dbReference type="Gene3D" id="1.10.443.10">
    <property type="entry name" value="Intergrase catalytic core"/>
    <property type="match status" value="2"/>
</dbReference>
<sequence>MATQPAKGRVVMPYAQRLPSGSYRIGWKEPDGSPGREVVPAKTLSEARRLANQREQQAWLTRNGIVPVRPEEPTIVEAVKLRLDTLPPEFATKRNLKEKLRFVVAAFGPRRPSTITAADVLSMLAKLPALSPQMREHIRMSGQGLITFLSDKARLYSGPNPFKEAGRVIVPRRQVRTYPTDHLPRLFDALQHHHRAPAATALLTGCRRGEVRVMLKANVHLRERYILLISGGRRDTTKGGRERRVPIPELLVPALTAQMATKGPYLFPRPGTATPYGPNWRIHDVMARACVRAGLIKGWRPYCFRRTCGWKAEIEHEAGSRTCPQCERTARWKAIPMDLRFKHLRSTWGTVAYSVTKDLRLVADVLGHADMETTRVHYATALPENVMTGAEATAQALSPWRPRGVNPEETGGQQGKSNPKRRGDT</sequence>
<dbReference type="OrthoDB" id="5497480at2"/>
<dbReference type="PANTHER" id="PTHR30349">
    <property type="entry name" value="PHAGE INTEGRASE-RELATED"/>
    <property type="match status" value="1"/>
</dbReference>
<dbReference type="GO" id="GO:0003677">
    <property type="term" value="F:DNA binding"/>
    <property type="evidence" value="ECO:0007669"/>
    <property type="project" value="InterPro"/>
</dbReference>
<accession>A0A540WXL8</accession>
<feature type="region of interest" description="Disordered" evidence="2">
    <location>
        <begin position="394"/>
        <end position="425"/>
    </location>
</feature>
<evidence type="ECO:0000313" key="4">
    <source>
        <dbReference type="EMBL" id="TQF13755.1"/>
    </source>
</evidence>
<dbReference type="SUPFAM" id="SSF56349">
    <property type="entry name" value="DNA breaking-rejoining enzymes"/>
    <property type="match status" value="2"/>
</dbReference>
<organism evidence="4 5">
    <name type="scientific">Myxococcus llanfairpwllgwyngyllgogerychwyrndrobwllllantysiliogogogochensis</name>
    <dbReference type="NCBI Taxonomy" id="2590453"/>
    <lineage>
        <taxon>Bacteria</taxon>
        <taxon>Pseudomonadati</taxon>
        <taxon>Myxococcota</taxon>
        <taxon>Myxococcia</taxon>
        <taxon>Myxococcales</taxon>
        <taxon>Cystobacterineae</taxon>
        <taxon>Myxococcaceae</taxon>
        <taxon>Myxococcus</taxon>
    </lineage>
</organism>
<evidence type="ECO:0000256" key="1">
    <source>
        <dbReference type="ARBA" id="ARBA00023172"/>
    </source>
</evidence>
<dbReference type="PROSITE" id="PS51898">
    <property type="entry name" value="TYR_RECOMBINASE"/>
    <property type="match status" value="1"/>
</dbReference>
<keyword evidence="5" id="KW-1185">Reference proteome</keyword>
<dbReference type="GO" id="GO:0006310">
    <property type="term" value="P:DNA recombination"/>
    <property type="evidence" value="ECO:0007669"/>
    <property type="project" value="UniProtKB-KW"/>
</dbReference>
<dbReference type="AlphaFoldDB" id="A0A540WXL8"/>
<feature type="domain" description="Tyr recombinase" evidence="3">
    <location>
        <begin position="173"/>
        <end position="391"/>
    </location>
</feature>
<dbReference type="EMBL" id="VIFM01000089">
    <property type="protein sequence ID" value="TQF13755.1"/>
    <property type="molecule type" value="Genomic_DNA"/>
</dbReference>
<evidence type="ECO:0000259" key="3">
    <source>
        <dbReference type="PROSITE" id="PS51898"/>
    </source>
</evidence>
<dbReference type="InterPro" id="IPR011010">
    <property type="entry name" value="DNA_brk_join_enz"/>
</dbReference>
<gene>
    <name evidence="4" type="ORF">FJV41_22175</name>
</gene>
<protein>
    <submittedName>
        <fullName evidence="4">Tyrosine-type recombinase/integrase</fullName>
    </submittedName>
</protein>
<dbReference type="InterPro" id="IPR050090">
    <property type="entry name" value="Tyrosine_recombinase_XerCD"/>
</dbReference>
<proteinExistence type="predicted"/>
<dbReference type="GO" id="GO:0015074">
    <property type="term" value="P:DNA integration"/>
    <property type="evidence" value="ECO:0007669"/>
    <property type="project" value="InterPro"/>
</dbReference>
<reference evidence="4 5" key="1">
    <citation type="submission" date="2019-06" db="EMBL/GenBank/DDBJ databases">
        <authorList>
            <person name="Livingstone P."/>
            <person name="Whitworth D."/>
        </authorList>
    </citation>
    <scope>NUCLEOTIDE SEQUENCE [LARGE SCALE GENOMIC DNA]</scope>
    <source>
        <strain evidence="4 5">AM401</strain>
    </source>
</reference>
<name>A0A540WXL8_9BACT</name>
<evidence type="ECO:0000313" key="5">
    <source>
        <dbReference type="Proteomes" id="UP000315369"/>
    </source>
</evidence>
<evidence type="ECO:0000256" key="2">
    <source>
        <dbReference type="SAM" id="MobiDB-lite"/>
    </source>
</evidence>
<dbReference type="PANTHER" id="PTHR30349:SF64">
    <property type="entry name" value="PROPHAGE INTEGRASE INTD-RELATED"/>
    <property type="match status" value="1"/>
</dbReference>
<dbReference type="InterPro" id="IPR013762">
    <property type="entry name" value="Integrase-like_cat_sf"/>
</dbReference>
<keyword evidence="1" id="KW-0233">DNA recombination</keyword>
<dbReference type="InterPro" id="IPR002104">
    <property type="entry name" value="Integrase_catalytic"/>
</dbReference>
<dbReference type="Pfam" id="PF00589">
    <property type="entry name" value="Phage_integrase"/>
    <property type="match status" value="1"/>
</dbReference>